<reference evidence="11 12" key="1">
    <citation type="submission" date="2024-01" db="EMBL/GenBank/DDBJ databases">
        <title>Genome assemblies of Stephania.</title>
        <authorList>
            <person name="Yang L."/>
        </authorList>
    </citation>
    <scope>NUCLEOTIDE SEQUENCE [LARGE SCALE GENOMIC DNA]</scope>
    <source>
        <strain evidence="11">QJT</strain>
        <tissue evidence="11">Leaf</tissue>
    </source>
</reference>
<feature type="domain" description="CMP/dCMP-type deaminase" evidence="10">
    <location>
        <begin position="24"/>
        <end position="155"/>
    </location>
</feature>
<comment type="cofactor">
    <cofactor evidence="9">
        <name>Zn(2+)</name>
        <dbReference type="ChEBI" id="CHEBI:29105"/>
    </cofactor>
    <text evidence="9">Binds 1 zinc ion.</text>
</comment>
<evidence type="ECO:0000256" key="8">
    <source>
        <dbReference type="PIRSR" id="PIRSR006334-2"/>
    </source>
</evidence>
<dbReference type="CDD" id="cd01283">
    <property type="entry name" value="cytidine_deaminase"/>
    <property type="match status" value="2"/>
</dbReference>
<keyword evidence="12" id="KW-1185">Reference proteome</keyword>
<dbReference type="FunFam" id="3.40.140.10:FF:000006">
    <property type="entry name" value="Cytidine deaminase"/>
    <property type="match status" value="1"/>
</dbReference>
<evidence type="ECO:0000256" key="6">
    <source>
        <dbReference type="ARBA" id="ARBA00022833"/>
    </source>
</evidence>
<dbReference type="InterPro" id="IPR013171">
    <property type="entry name" value="Cyd/dCyd_deaminase_Zn-bd"/>
</dbReference>
<dbReference type="Gene3D" id="3.40.140.10">
    <property type="entry name" value="Cytidine Deaminase, domain 2"/>
    <property type="match status" value="2"/>
</dbReference>
<dbReference type="FunFam" id="3.40.140.10:FF:000041">
    <property type="entry name" value="Cytidine deaminase"/>
    <property type="match status" value="1"/>
</dbReference>
<keyword evidence="5" id="KW-0378">Hydrolase</keyword>
<feature type="binding site" evidence="9">
    <location>
        <position position="78"/>
    </location>
    <ligand>
        <name>Zn(2+)</name>
        <dbReference type="ChEBI" id="CHEBI:29105"/>
        <note>catalytic</note>
    </ligand>
</feature>
<accession>A0AAP0F2A2</accession>
<dbReference type="PROSITE" id="PS00903">
    <property type="entry name" value="CYT_DCMP_DEAMINASES_1"/>
    <property type="match status" value="1"/>
</dbReference>
<comment type="caution">
    <text evidence="11">The sequence shown here is derived from an EMBL/GenBank/DDBJ whole genome shotgun (WGS) entry which is preliminary data.</text>
</comment>
<dbReference type="InterPro" id="IPR050202">
    <property type="entry name" value="Cyt/Deoxycyt_deaminase"/>
</dbReference>
<comment type="subunit">
    <text evidence="2">Homodimer.</text>
</comment>
<dbReference type="PANTHER" id="PTHR11644">
    <property type="entry name" value="CYTIDINE DEAMINASE"/>
    <property type="match status" value="1"/>
</dbReference>
<evidence type="ECO:0000256" key="5">
    <source>
        <dbReference type="ARBA" id="ARBA00022801"/>
    </source>
</evidence>
<keyword evidence="6 9" id="KW-0862">Zinc</keyword>
<evidence type="ECO:0000256" key="7">
    <source>
        <dbReference type="PIRSR" id="PIRSR006334-1"/>
    </source>
</evidence>
<evidence type="ECO:0000256" key="1">
    <source>
        <dbReference type="ARBA" id="ARBA00006576"/>
    </source>
</evidence>
<evidence type="ECO:0000256" key="4">
    <source>
        <dbReference type="ARBA" id="ARBA00022723"/>
    </source>
</evidence>
<protein>
    <recommendedName>
        <fullName evidence="3">cytidine deaminase</fullName>
        <ecNumber evidence="3">3.5.4.5</ecNumber>
    </recommendedName>
</protein>
<dbReference type="Pfam" id="PF08211">
    <property type="entry name" value="dCMP_cyt_deam_2"/>
    <property type="match status" value="1"/>
</dbReference>
<evidence type="ECO:0000256" key="9">
    <source>
        <dbReference type="PIRSR" id="PIRSR006334-3"/>
    </source>
</evidence>
<feature type="domain" description="CMP/dCMP-type deaminase" evidence="10">
    <location>
        <begin position="192"/>
        <end position="311"/>
    </location>
</feature>
<dbReference type="GO" id="GO:0005829">
    <property type="term" value="C:cytosol"/>
    <property type="evidence" value="ECO:0007669"/>
    <property type="project" value="UniProtKB-ARBA"/>
</dbReference>
<dbReference type="NCBIfam" id="NF006537">
    <property type="entry name" value="PRK09027.1"/>
    <property type="match status" value="1"/>
</dbReference>
<dbReference type="EMBL" id="JBBNAE010000008">
    <property type="protein sequence ID" value="KAK9102605.1"/>
    <property type="molecule type" value="Genomic_DNA"/>
</dbReference>
<evidence type="ECO:0000259" key="10">
    <source>
        <dbReference type="PROSITE" id="PS51747"/>
    </source>
</evidence>
<feature type="binding site" evidence="9">
    <location>
        <position position="105"/>
    </location>
    <ligand>
        <name>Zn(2+)</name>
        <dbReference type="ChEBI" id="CHEBI:29105"/>
        <note>catalytic</note>
    </ligand>
</feature>
<dbReference type="GO" id="GO:0008270">
    <property type="term" value="F:zinc ion binding"/>
    <property type="evidence" value="ECO:0007669"/>
    <property type="project" value="InterPro"/>
</dbReference>
<dbReference type="InterPro" id="IPR006263">
    <property type="entry name" value="Cyt_deam_dimer"/>
</dbReference>
<feature type="binding site" evidence="8">
    <location>
        <begin position="65"/>
        <end position="67"/>
    </location>
    <ligand>
        <name>substrate</name>
    </ligand>
</feature>
<dbReference type="EC" id="3.5.4.5" evidence="3"/>
<gene>
    <name evidence="11" type="ORF">Sjap_019859</name>
</gene>
<evidence type="ECO:0000313" key="11">
    <source>
        <dbReference type="EMBL" id="KAK9102605.1"/>
    </source>
</evidence>
<dbReference type="AlphaFoldDB" id="A0AAP0F2A2"/>
<dbReference type="GO" id="GO:0046135">
    <property type="term" value="P:pyrimidine nucleoside catabolic process"/>
    <property type="evidence" value="ECO:0007669"/>
    <property type="project" value="UniProtKB-ARBA"/>
</dbReference>
<dbReference type="PROSITE" id="PS51747">
    <property type="entry name" value="CYT_DCMP_DEAMINASES_2"/>
    <property type="match status" value="2"/>
</dbReference>
<proteinExistence type="inferred from homology"/>
<dbReference type="PANTHER" id="PTHR11644:SF2">
    <property type="entry name" value="CYTIDINE DEAMINASE"/>
    <property type="match status" value="1"/>
</dbReference>
<dbReference type="Pfam" id="PF00383">
    <property type="entry name" value="dCMP_cyt_deam_1"/>
    <property type="match status" value="1"/>
</dbReference>
<name>A0AAP0F2A2_9MAGN</name>
<dbReference type="NCBIfam" id="TIGR01355">
    <property type="entry name" value="cyt_deam_dimer"/>
    <property type="match status" value="1"/>
</dbReference>
<keyword evidence="4 9" id="KW-0479">Metal-binding</keyword>
<evidence type="ECO:0000313" key="12">
    <source>
        <dbReference type="Proteomes" id="UP001417504"/>
    </source>
</evidence>
<feature type="active site" description="Proton donor" evidence="7">
    <location>
        <position position="80"/>
    </location>
</feature>
<dbReference type="InterPro" id="IPR016193">
    <property type="entry name" value="Cytidine_deaminase-like"/>
</dbReference>
<dbReference type="InterPro" id="IPR016192">
    <property type="entry name" value="APOBEC/CMP_deaminase_Zn-bd"/>
</dbReference>
<sequence length="311" mass="33301">MDEASRFVIASSEVETMAKNAKVSAVQLLPSLVPSAQALARPPISQYHVGAVGLGSSGRVFLGGNVEFPGVPLHQSIHAEQFLVTNAALHSEPHLPHLAVSSAPCGHCRQFLQELRSATRIEICITSSPPPPCHHDPKPMFKPISHFLPDRFGPDDLLHKDVPLILEPHHNGLAFWDHHSNVDVESSNGWVDLEGELGGAALEAANGSHAPYSGCPSGVAMMDSEGRVYKGSYMESAAYNPSLGPVQAALVAYIVGAGGDYGGIKRVVLVEKKDAVVRQEGMARLLLHSISPHCDFHVLTCVSSNNSRFDH</sequence>
<dbReference type="PIRSF" id="PIRSF006334">
    <property type="entry name" value="Cdd_plus_pseudo"/>
    <property type="match status" value="1"/>
</dbReference>
<dbReference type="Proteomes" id="UP001417504">
    <property type="component" value="Unassembled WGS sequence"/>
</dbReference>
<dbReference type="GO" id="GO:0004126">
    <property type="term" value="F:cytidine deaminase activity"/>
    <property type="evidence" value="ECO:0007669"/>
    <property type="project" value="UniProtKB-EC"/>
</dbReference>
<evidence type="ECO:0000256" key="3">
    <source>
        <dbReference type="ARBA" id="ARBA00012783"/>
    </source>
</evidence>
<evidence type="ECO:0000256" key="2">
    <source>
        <dbReference type="ARBA" id="ARBA00011738"/>
    </source>
</evidence>
<feature type="binding site" evidence="9">
    <location>
        <position position="108"/>
    </location>
    <ligand>
        <name>Zn(2+)</name>
        <dbReference type="ChEBI" id="CHEBI:29105"/>
        <note>catalytic</note>
    </ligand>
</feature>
<dbReference type="GO" id="GO:0042803">
    <property type="term" value="F:protein homodimerization activity"/>
    <property type="evidence" value="ECO:0007669"/>
    <property type="project" value="UniProtKB-ARBA"/>
</dbReference>
<dbReference type="SUPFAM" id="SSF53927">
    <property type="entry name" value="Cytidine deaminase-like"/>
    <property type="match status" value="2"/>
</dbReference>
<dbReference type="InterPro" id="IPR002125">
    <property type="entry name" value="CMP_dCMP_dom"/>
</dbReference>
<comment type="similarity">
    <text evidence="1">Belongs to the cytidine and deoxycytidylate deaminase family.</text>
</comment>
<organism evidence="11 12">
    <name type="scientific">Stephania japonica</name>
    <dbReference type="NCBI Taxonomy" id="461633"/>
    <lineage>
        <taxon>Eukaryota</taxon>
        <taxon>Viridiplantae</taxon>
        <taxon>Streptophyta</taxon>
        <taxon>Embryophyta</taxon>
        <taxon>Tracheophyta</taxon>
        <taxon>Spermatophyta</taxon>
        <taxon>Magnoliopsida</taxon>
        <taxon>Ranunculales</taxon>
        <taxon>Menispermaceae</taxon>
        <taxon>Menispermoideae</taxon>
        <taxon>Cissampelideae</taxon>
        <taxon>Stephania</taxon>
    </lineage>
</organism>